<feature type="region of interest" description="Disordered" evidence="1">
    <location>
        <begin position="523"/>
        <end position="562"/>
    </location>
</feature>
<reference evidence="3 4" key="1">
    <citation type="submission" date="2011-02" db="EMBL/GenBank/DDBJ databases">
        <title>The Genome Sequence of Sphaeroforma arctica JP610.</title>
        <authorList>
            <consortium name="The Broad Institute Genome Sequencing Platform"/>
            <person name="Russ C."/>
            <person name="Cuomo C."/>
            <person name="Young S.K."/>
            <person name="Zeng Q."/>
            <person name="Gargeya S."/>
            <person name="Alvarado L."/>
            <person name="Berlin A."/>
            <person name="Chapman S.B."/>
            <person name="Chen Z."/>
            <person name="Freedman E."/>
            <person name="Gellesch M."/>
            <person name="Goldberg J."/>
            <person name="Griggs A."/>
            <person name="Gujja S."/>
            <person name="Heilman E."/>
            <person name="Heiman D."/>
            <person name="Howarth C."/>
            <person name="Mehta T."/>
            <person name="Neiman D."/>
            <person name="Pearson M."/>
            <person name="Roberts A."/>
            <person name="Saif S."/>
            <person name="Shea T."/>
            <person name="Shenoy N."/>
            <person name="Sisk P."/>
            <person name="Stolte C."/>
            <person name="Sykes S."/>
            <person name="White J."/>
            <person name="Yandava C."/>
            <person name="Burger G."/>
            <person name="Gray M.W."/>
            <person name="Holland P.W.H."/>
            <person name="King N."/>
            <person name="Lang F.B.F."/>
            <person name="Roger A.J."/>
            <person name="Ruiz-Trillo I."/>
            <person name="Haas B."/>
            <person name="Nusbaum C."/>
            <person name="Birren B."/>
        </authorList>
    </citation>
    <scope>NUCLEOTIDE SEQUENCE [LARGE SCALE GENOMIC DNA]</scope>
    <source>
        <strain evidence="3 4">JP610</strain>
    </source>
</reference>
<feature type="region of interest" description="Disordered" evidence="1">
    <location>
        <begin position="584"/>
        <end position="612"/>
    </location>
</feature>
<dbReference type="Pfam" id="PF13847">
    <property type="entry name" value="Methyltransf_31"/>
    <property type="match status" value="1"/>
</dbReference>
<dbReference type="Gene3D" id="3.40.50.150">
    <property type="entry name" value="Vaccinia Virus protein VP39"/>
    <property type="match status" value="1"/>
</dbReference>
<dbReference type="InterPro" id="IPR025714">
    <property type="entry name" value="Methyltranfer_dom"/>
</dbReference>
<keyword evidence="4" id="KW-1185">Reference proteome</keyword>
<dbReference type="AlphaFoldDB" id="A0A0L0GER8"/>
<evidence type="ECO:0000313" key="3">
    <source>
        <dbReference type="EMBL" id="KNC87371.1"/>
    </source>
</evidence>
<protein>
    <recommendedName>
        <fullName evidence="2">Methyltransferase domain-containing protein</fullName>
    </recommendedName>
</protein>
<sequence>MHRSLSSSSLSAVGMKTTQHEAIVWQESSGISSNTNPRQRGQFGGCVAVAQPHIKNDRLCREDQVIKDMRDTLSVHFLGGCDSRASEDKTTKYTTLYSNEEHAVKGVFKGEMVNLTHTHSYIDTEREVPDFVCLGMKQLAKDSKVDTMLSDANLSELFALAHPHHVSELKHNVAILRHVKGLLVANGTKSKNKRTPSPTHNDILSNRTIDGLNLHNITAHINIMTSKVHDSSTTPNNMRLVIMDVGCGSGMLCGMLSHMYPKAQIVGIDRDTEKIAASAAASGGESYPGFIQKDLMELLCDEDIDEWLCETLERQGVHVCCCIGRCAEGCTRQCASMGDGAVRRTCARETACVCTQVSEYRETQDTQICTPYYSLQIGTRSKIMSGFEENGSCDGSTEVPRRAGDEVRTSTHRCKTSYCICGNQGTYCSTGGASAQGCIEDVQVLMLGSNLCGELASQTIRVYHRLRVILRKGQWHGCACESSKRSQRCKQCNKDTMRSNLTAGFFMQPCCASKQSIPNSVAASDQLHPDNRHHARVSPRKPSLDSANASASTPSHRHTTAHTATTHLHSVAATGVRPTQTKLDVGVTPTKTDDMRTASPRSSTSDYSRFATRTKPPVSLAERHASHHAYCTQLFQALQNGAYREAQTGATHEGTIQEDSAIMATCASNSHHSGGVGHNHPSKETASEAIDNVHSNDVEQTAQLSVDLSLGAQPYVYYLVATG</sequence>
<feature type="domain" description="Methyltransferase" evidence="2">
    <location>
        <begin position="240"/>
        <end position="311"/>
    </location>
</feature>
<organism evidence="3 4">
    <name type="scientific">Sphaeroforma arctica JP610</name>
    <dbReference type="NCBI Taxonomy" id="667725"/>
    <lineage>
        <taxon>Eukaryota</taxon>
        <taxon>Ichthyosporea</taxon>
        <taxon>Ichthyophonida</taxon>
        <taxon>Sphaeroforma</taxon>
    </lineage>
</organism>
<name>A0A0L0GER8_9EUKA</name>
<dbReference type="InterPro" id="IPR029063">
    <property type="entry name" value="SAM-dependent_MTases_sf"/>
</dbReference>
<dbReference type="RefSeq" id="XP_014161273.1">
    <property type="nucleotide sequence ID" value="XM_014305798.1"/>
</dbReference>
<dbReference type="SUPFAM" id="SSF53335">
    <property type="entry name" value="S-adenosyl-L-methionine-dependent methyltransferases"/>
    <property type="match status" value="1"/>
</dbReference>
<proteinExistence type="predicted"/>
<dbReference type="Proteomes" id="UP000054560">
    <property type="component" value="Unassembled WGS sequence"/>
</dbReference>
<dbReference type="GeneID" id="25901016"/>
<evidence type="ECO:0000313" key="4">
    <source>
        <dbReference type="Proteomes" id="UP000054560"/>
    </source>
</evidence>
<evidence type="ECO:0000259" key="2">
    <source>
        <dbReference type="Pfam" id="PF13847"/>
    </source>
</evidence>
<gene>
    <name evidence="3" type="ORF">SARC_00512</name>
</gene>
<dbReference type="EMBL" id="KQ241612">
    <property type="protein sequence ID" value="KNC87371.1"/>
    <property type="molecule type" value="Genomic_DNA"/>
</dbReference>
<accession>A0A0L0GER8</accession>
<evidence type="ECO:0000256" key="1">
    <source>
        <dbReference type="SAM" id="MobiDB-lite"/>
    </source>
</evidence>